<protein>
    <submittedName>
        <fullName evidence="1">Uncharacterized protein</fullName>
    </submittedName>
</protein>
<dbReference type="Proteomes" id="UP000821865">
    <property type="component" value="Chromosome 4"/>
</dbReference>
<reference evidence="1" key="1">
    <citation type="submission" date="2020-05" db="EMBL/GenBank/DDBJ databases">
        <title>Large-scale comparative analyses of tick genomes elucidate their genetic diversity and vector capacities.</title>
        <authorList>
            <person name="Jia N."/>
            <person name="Wang J."/>
            <person name="Shi W."/>
            <person name="Du L."/>
            <person name="Sun Y."/>
            <person name="Zhan W."/>
            <person name="Jiang J."/>
            <person name="Wang Q."/>
            <person name="Zhang B."/>
            <person name="Ji P."/>
            <person name="Sakyi L.B."/>
            <person name="Cui X."/>
            <person name="Yuan T."/>
            <person name="Jiang B."/>
            <person name="Yang W."/>
            <person name="Lam T.T.-Y."/>
            <person name="Chang Q."/>
            <person name="Ding S."/>
            <person name="Wang X."/>
            <person name="Zhu J."/>
            <person name="Ruan X."/>
            <person name="Zhao L."/>
            <person name="Wei J."/>
            <person name="Que T."/>
            <person name="Du C."/>
            <person name="Cheng J."/>
            <person name="Dai P."/>
            <person name="Han X."/>
            <person name="Huang E."/>
            <person name="Gao Y."/>
            <person name="Liu J."/>
            <person name="Shao H."/>
            <person name="Ye R."/>
            <person name="Li L."/>
            <person name="Wei W."/>
            <person name="Wang X."/>
            <person name="Wang C."/>
            <person name="Yang T."/>
            <person name="Huo Q."/>
            <person name="Li W."/>
            <person name="Guo W."/>
            <person name="Chen H."/>
            <person name="Zhou L."/>
            <person name="Ni X."/>
            <person name="Tian J."/>
            <person name="Zhou Y."/>
            <person name="Sheng Y."/>
            <person name="Liu T."/>
            <person name="Pan Y."/>
            <person name="Xia L."/>
            <person name="Li J."/>
            <person name="Zhao F."/>
            <person name="Cao W."/>
        </authorList>
    </citation>
    <scope>NUCLEOTIDE SEQUENCE</scope>
    <source>
        <strain evidence="1">Dsil-2018</strain>
    </source>
</reference>
<accession>A0ACB8CY41</accession>
<dbReference type="EMBL" id="CM023473">
    <property type="protein sequence ID" value="KAH7954188.1"/>
    <property type="molecule type" value="Genomic_DNA"/>
</dbReference>
<evidence type="ECO:0000313" key="1">
    <source>
        <dbReference type="EMBL" id="KAH7954188.1"/>
    </source>
</evidence>
<sequence>MVISTPSTQNVDRDVRIKSIQVNEVTHEVSAYEAAPDNTTKGVTRGIPLTDNARQIDANIVNDHNLLALAAKRIGSTTTIVITFDGPDVPCMTEDGPFKIKIRVDSKSQTYLRKGNVAATLPPVAPLSFIMAHTNTDLMFWQWNCRGYLRKQPVLH</sequence>
<proteinExistence type="predicted"/>
<comment type="caution">
    <text evidence="1">The sequence shown here is derived from an EMBL/GenBank/DDBJ whole genome shotgun (WGS) entry which is preliminary data.</text>
</comment>
<evidence type="ECO:0000313" key="2">
    <source>
        <dbReference type="Proteomes" id="UP000821865"/>
    </source>
</evidence>
<gene>
    <name evidence="1" type="ORF">HPB49_016260</name>
</gene>
<keyword evidence="2" id="KW-1185">Reference proteome</keyword>
<name>A0ACB8CY41_DERSI</name>
<organism evidence="1 2">
    <name type="scientific">Dermacentor silvarum</name>
    <name type="common">Tick</name>
    <dbReference type="NCBI Taxonomy" id="543639"/>
    <lineage>
        <taxon>Eukaryota</taxon>
        <taxon>Metazoa</taxon>
        <taxon>Ecdysozoa</taxon>
        <taxon>Arthropoda</taxon>
        <taxon>Chelicerata</taxon>
        <taxon>Arachnida</taxon>
        <taxon>Acari</taxon>
        <taxon>Parasitiformes</taxon>
        <taxon>Ixodida</taxon>
        <taxon>Ixodoidea</taxon>
        <taxon>Ixodidae</taxon>
        <taxon>Rhipicephalinae</taxon>
        <taxon>Dermacentor</taxon>
    </lineage>
</organism>